<keyword evidence="1" id="KW-1133">Transmembrane helix</keyword>
<dbReference type="InterPro" id="IPR009495">
    <property type="entry name" value="NrsF"/>
</dbReference>
<dbReference type="OrthoDB" id="7764375at2"/>
<feature type="transmembrane region" description="Helical" evidence="1">
    <location>
        <begin position="160"/>
        <end position="178"/>
    </location>
</feature>
<feature type="transmembrane region" description="Helical" evidence="1">
    <location>
        <begin position="26"/>
        <end position="47"/>
    </location>
</feature>
<dbReference type="Pfam" id="PF06532">
    <property type="entry name" value="NrsF"/>
    <property type="match status" value="1"/>
</dbReference>
<reference evidence="2 3" key="1">
    <citation type="submission" date="2016-10" db="EMBL/GenBank/DDBJ databases">
        <authorList>
            <person name="de Groot N.N."/>
        </authorList>
    </citation>
    <scope>NUCLEOTIDE SEQUENCE [LARGE SCALE GENOMIC DNA]</scope>
    <source>
        <strain evidence="2 3">DSM 16213</strain>
    </source>
</reference>
<sequence length="212" mass="21862">MNTDDLIASMGAGLSPVSRNRLTQGVLAGLGCGLGMTAVAFALFWGIRPDVGIVLRDVSLFAKTALPLALACLAWPWLMAQARPGAMSRAARLSVTVPVVLLVLVVAALLFTPPDAVGMAVRGKSVNTCLVSIPVLAVPILAGLLAMLRRGAPDRPGRCGAVAGLLAGGLSATVYSLYCVEDSALFYGLWYTLGVLVVCGCGALAGRLALRW</sequence>
<dbReference type="AlphaFoldDB" id="A0A1H8C032"/>
<feature type="transmembrane region" description="Helical" evidence="1">
    <location>
        <begin position="90"/>
        <end position="111"/>
    </location>
</feature>
<protein>
    <recommendedName>
        <fullName evidence="4">DUF1109 domain-containing protein</fullName>
    </recommendedName>
</protein>
<accession>A0A1H8C032</accession>
<keyword evidence="1" id="KW-0812">Transmembrane</keyword>
<keyword evidence="1" id="KW-0472">Membrane</keyword>
<evidence type="ECO:0008006" key="4">
    <source>
        <dbReference type="Google" id="ProtNLM"/>
    </source>
</evidence>
<evidence type="ECO:0000313" key="2">
    <source>
        <dbReference type="EMBL" id="SEM88541.1"/>
    </source>
</evidence>
<dbReference type="RefSeq" id="WP_089900288.1">
    <property type="nucleotide sequence ID" value="NZ_FOCI01000006.1"/>
</dbReference>
<gene>
    <name evidence="2" type="ORF">SAMN04488003_1068</name>
</gene>
<name>A0A1H8C032_9RHOB</name>
<feature type="transmembrane region" description="Helical" evidence="1">
    <location>
        <begin position="184"/>
        <end position="210"/>
    </location>
</feature>
<feature type="transmembrane region" description="Helical" evidence="1">
    <location>
        <begin position="59"/>
        <end position="78"/>
    </location>
</feature>
<organism evidence="2 3">
    <name type="scientific">Loktanella fryxellensis</name>
    <dbReference type="NCBI Taxonomy" id="245187"/>
    <lineage>
        <taxon>Bacteria</taxon>
        <taxon>Pseudomonadati</taxon>
        <taxon>Pseudomonadota</taxon>
        <taxon>Alphaproteobacteria</taxon>
        <taxon>Rhodobacterales</taxon>
        <taxon>Roseobacteraceae</taxon>
        <taxon>Loktanella</taxon>
    </lineage>
</organism>
<feature type="transmembrane region" description="Helical" evidence="1">
    <location>
        <begin position="131"/>
        <end position="148"/>
    </location>
</feature>
<evidence type="ECO:0000256" key="1">
    <source>
        <dbReference type="SAM" id="Phobius"/>
    </source>
</evidence>
<evidence type="ECO:0000313" key="3">
    <source>
        <dbReference type="Proteomes" id="UP000199585"/>
    </source>
</evidence>
<dbReference type="Proteomes" id="UP000199585">
    <property type="component" value="Unassembled WGS sequence"/>
</dbReference>
<proteinExistence type="predicted"/>
<keyword evidence="3" id="KW-1185">Reference proteome</keyword>
<dbReference type="EMBL" id="FOCI01000006">
    <property type="protein sequence ID" value="SEM88541.1"/>
    <property type="molecule type" value="Genomic_DNA"/>
</dbReference>
<dbReference type="STRING" id="245187.SAMN04488003_1068"/>